<dbReference type="SUPFAM" id="SSF56219">
    <property type="entry name" value="DNase I-like"/>
    <property type="match status" value="1"/>
</dbReference>
<dbReference type="AlphaFoldDB" id="A0A7W3N1Q2"/>
<evidence type="ECO:0008006" key="3">
    <source>
        <dbReference type="Google" id="ProtNLM"/>
    </source>
</evidence>
<dbReference type="RefSeq" id="WP_182706974.1">
    <property type="nucleotide sequence ID" value="NZ_JACJII010000001.1"/>
</dbReference>
<evidence type="ECO:0000313" key="1">
    <source>
        <dbReference type="EMBL" id="MBA9005921.1"/>
    </source>
</evidence>
<comment type="caution">
    <text evidence="1">The sequence shown here is derived from an EMBL/GenBank/DDBJ whole genome shotgun (WGS) entry which is preliminary data.</text>
</comment>
<evidence type="ECO:0000313" key="2">
    <source>
        <dbReference type="Proteomes" id="UP000539313"/>
    </source>
</evidence>
<keyword evidence="2" id="KW-1185">Reference proteome</keyword>
<accession>A0A7W3N1Q2</accession>
<gene>
    <name evidence="1" type="ORF">HNR21_004803</name>
</gene>
<name>A0A7W3N1Q2_9ACTN</name>
<sequence>MPITVLSWNICRAGTRGPNGERQDRWPLLMDVISRAALTPSDPDRPGIPDVLLLQEVHDPNRPDLLEMIAEHLPGKRLLRPDSPTGGNVVAVPQEWELRFWDTTLSHATLYGFGVATVRVPGVDFPISFCSAHLTPYSAAAAAIEMQHILGRVTRNRRIGLVGLDGNHMPRDWRLDPDPDWSQAQDHNLAGRTHPGHQPPVGDRIVGRVIHQGRLTDLAEHFALMTGDKSLCAPTGHGGIRVDWMLATRPVVPGVRNFRPLDPQGASDHWALYCELHPEHIDLSQTYDFV</sequence>
<dbReference type="Gene3D" id="3.60.10.10">
    <property type="entry name" value="Endonuclease/exonuclease/phosphatase"/>
    <property type="match status" value="1"/>
</dbReference>
<dbReference type="Proteomes" id="UP000539313">
    <property type="component" value="Unassembled WGS sequence"/>
</dbReference>
<protein>
    <recommendedName>
        <fullName evidence="3">Endonuclease/exonuclease/phosphatase</fullName>
    </recommendedName>
</protein>
<proteinExistence type="predicted"/>
<organism evidence="1 2">
    <name type="scientific">Thermomonospora cellulosilytica</name>
    <dbReference type="NCBI Taxonomy" id="1411118"/>
    <lineage>
        <taxon>Bacteria</taxon>
        <taxon>Bacillati</taxon>
        <taxon>Actinomycetota</taxon>
        <taxon>Actinomycetes</taxon>
        <taxon>Streptosporangiales</taxon>
        <taxon>Thermomonosporaceae</taxon>
        <taxon>Thermomonospora</taxon>
    </lineage>
</organism>
<dbReference type="EMBL" id="JACJII010000001">
    <property type="protein sequence ID" value="MBA9005921.1"/>
    <property type="molecule type" value="Genomic_DNA"/>
</dbReference>
<reference evidence="1 2" key="1">
    <citation type="submission" date="2020-08" db="EMBL/GenBank/DDBJ databases">
        <title>Sequencing the genomes of 1000 actinobacteria strains.</title>
        <authorList>
            <person name="Klenk H.-P."/>
        </authorList>
    </citation>
    <scope>NUCLEOTIDE SEQUENCE [LARGE SCALE GENOMIC DNA]</scope>
    <source>
        <strain evidence="1 2">DSM 45823</strain>
    </source>
</reference>
<dbReference type="InterPro" id="IPR036691">
    <property type="entry name" value="Endo/exonu/phosph_ase_sf"/>
</dbReference>